<sequence length="699" mass="80372">MNFDLVSWFSSIVSQTELAKRFNLGYKCYGFEAEGLELDKDEYEAIQNKRFDDLISRMSFDRQLLLIETCLNCLFYYDLETNEEPVFPYMEIIDCFVKKYLDIQVFMKTYRLLFNKEVDMLTKLIRAIMWFLTMETPDVIFKRKSMVSFVNEKNITEELARFKRTMPFTRINYENVFLLLRIFSRITKAIKLFEDEVSLSALVDVYDRESDKPSLLKQLSAVLANLICNNKCRMLVNKYKVPSKIIDCFMKFRNLSDVSAEMCAVLANLSSSEENANIIVQKGMIPAVFEMIEMYPENEDLLLQGVSVLVNCLRSADLIRFESNFSKLLDNIHTRFVNGIEVAIPYCNLVASITSSRLNIDATTRNVIFKDILKIVEIARDEASITGAYFCVSHMIVSRYLNHQQLLENNFIQTILTGVKHFPSSQSVIGTAFYAINAIMSIHEGRVFLTQLAEQNVVDVVISAMVGAQTITSPSNYFSKNRIYSLRIGTRADDVSENFPQHIMVDVFGSTILYNMRLINSCKLEMDKKGAIHCLFHAFTRTIPYKELNIVIAHILNKFFDKDTSVDSPQAALLKSQHLPSLKEAAFLSALNNNSIADYLNVLPEVLNSQIPNHEPCENCAKNVVDWSAYRVYVCPTIHQLTRFSDINHDQFIFTYCSEKCARKQQPTTEVLQMVDRVFPLKSNETGQPIDLDKMSEYD</sequence>
<evidence type="ECO:0000313" key="2">
    <source>
        <dbReference type="EMBL" id="RKP20067.1"/>
    </source>
</evidence>
<dbReference type="STRING" id="988480.A0A075AXJ3"/>
<dbReference type="InterPro" id="IPR011989">
    <property type="entry name" value="ARM-like"/>
</dbReference>
<evidence type="ECO:0000313" key="3">
    <source>
        <dbReference type="Proteomes" id="UP000030755"/>
    </source>
</evidence>
<keyword evidence="3" id="KW-1185">Reference proteome</keyword>
<gene>
    <name evidence="1" type="ORF">O9G_001697</name>
    <name evidence="2" type="ORF">ROZALSC1DRAFT_28403</name>
</gene>
<accession>A0A075AXJ3</accession>
<dbReference type="SUPFAM" id="SSF48371">
    <property type="entry name" value="ARM repeat"/>
    <property type="match status" value="1"/>
</dbReference>
<dbReference type="Proteomes" id="UP000030755">
    <property type="component" value="Unassembled WGS sequence"/>
</dbReference>
<reference evidence="1 3" key="1">
    <citation type="journal article" date="2013" name="Curr. Biol.">
        <title>Shared signatures of parasitism and phylogenomics unite Cryptomycota and microsporidia.</title>
        <authorList>
            <person name="James T.Y."/>
            <person name="Pelin A."/>
            <person name="Bonen L."/>
            <person name="Ahrendt S."/>
            <person name="Sain D."/>
            <person name="Corradi N."/>
            <person name="Stajich J.E."/>
        </authorList>
    </citation>
    <scope>NUCLEOTIDE SEQUENCE [LARGE SCALE GENOMIC DNA]</scope>
    <source>
        <strain evidence="1">CSF55</strain>
        <strain evidence="1">CSF55</strain>
    </source>
</reference>
<evidence type="ECO:0000313" key="4">
    <source>
        <dbReference type="Proteomes" id="UP000281549"/>
    </source>
</evidence>
<reference evidence="2" key="3">
    <citation type="submission" date="2018-08" db="EMBL/GenBank/DDBJ databases">
        <title>Leveraging single-cell genomics to expand the Fungal Tree of Life.</title>
        <authorList>
            <consortium name="DOE Joint Genome Institute"/>
            <person name="Ahrendt S.R."/>
            <person name="Quandt C.A."/>
            <person name="Ciobanu D."/>
            <person name="Clum A."/>
            <person name="Salamov A."/>
            <person name="Andreopoulos B."/>
            <person name="Cheng J.-F."/>
            <person name="Woyke T."/>
            <person name="Pelin A."/>
            <person name="Henrissat B."/>
            <person name="Reynolds N."/>
            <person name="Benny G.L."/>
            <person name="Smith M.E."/>
            <person name="James T.Y."/>
            <person name="Grigoriev I.V."/>
        </authorList>
    </citation>
    <scope>NUCLEOTIDE SEQUENCE</scope>
    <source>
        <strain evidence="2">CSF55</strain>
    </source>
</reference>
<evidence type="ECO:0000313" key="1">
    <source>
        <dbReference type="EMBL" id="EPZ34967.1"/>
    </source>
</evidence>
<name>A0A075AXJ3_ROZAC</name>
<proteinExistence type="predicted"/>
<protein>
    <submittedName>
        <fullName evidence="1">Uncharacterized protein</fullName>
    </submittedName>
</protein>
<dbReference type="Proteomes" id="UP000281549">
    <property type="component" value="Unassembled WGS sequence"/>
</dbReference>
<dbReference type="InterPro" id="IPR016024">
    <property type="entry name" value="ARM-type_fold"/>
</dbReference>
<dbReference type="HOGENOM" id="CLU_394377_0_0_1"/>
<organism evidence="1 3">
    <name type="scientific">Rozella allomycis (strain CSF55)</name>
    <dbReference type="NCBI Taxonomy" id="988480"/>
    <lineage>
        <taxon>Eukaryota</taxon>
        <taxon>Fungi</taxon>
        <taxon>Fungi incertae sedis</taxon>
        <taxon>Cryptomycota</taxon>
        <taxon>Cryptomycota incertae sedis</taxon>
        <taxon>Rozella</taxon>
    </lineage>
</organism>
<reference evidence="4" key="2">
    <citation type="journal article" date="2018" name="Nat. Microbiol.">
        <title>Leveraging single-cell genomics to expand the fungal tree of life.</title>
        <authorList>
            <person name="Ahrendt S.R."/>
            <person name="Quandt C.A."/>
            <person name="Ciobanu D."/>
            <person name="Clum A."/>
            <person name="Salamov A."/>
            <person name="Andreopoulos B."/>
            <person name="Cheng J.F."/>
            <person name="Woyke T."/>
            <person name="Pelin A."/>
            <person name="Henrissat B."/>
            <person name="Reynolds N.K."/>
            <person name="Benny G.L."/>
            <person name="Smith M.E."/>
            <person name="James T.Y."/>
            <person name="Grigoriev I.V."/>
        </authorList>
    </citation>
    <scope>NUCLEOTIDE SEQUENCE [LARGE SCALE GENOMIC DNA]</scope>
    <source>
        <strain evidence="4">CSF55</strain>
    </source>
</reference>
<dbReference type="EMBL" id="KE560903">
    <property type="protein sequence ID" value="EPZ34967.1"/>
    <property type="molecule type" value="Genomic_DNA"/>
</dbReference>
<dbReference type="EMBL" id="ML005117">
    <property type="protein sequence ID" value="RKP20067.1"/>
    <property type="molecule type" value="Genomic_DNA"/>
</dbReference>
<dbReference type="Gene3D" id="1.25.10.10">
    <property type="entry name" value="Leucine-rich Repeat Variant"/>
    <property type="match status" value="1"/>
</dbReference>
<dbReference type="AlphaFoldDB" id="A0A075AXJ3"/>